<dbReference type="EMBL" id="HBFW01019606">
    <property type="protein sequence ID" value="CAD8941538.1"/>
    <property type="molecule type" value="Transcribed_RNA"/>
</dbReference>
<evidence type="ECO:0000313" key="2">
    <source>
        <dbReference type="EMBL" id="CAD8941538.1"/>
    </source>
</evidence>
<reference evidence="2" key="1">
    <citation type="submission" date="2021-01" db="EMBL/GenBank/DDBJ databases">
        <authorList>
            <person name="Corre E."/>
            <person name="Pelletier E."/>
            <person name="Niang G."/>
            <person name="Scheremetjew M."/>
            <person name="Finn R."/>
            <person name="Kale V."/>
            <person name="Holt S."/>
            <person name="Cochrane G."/>
            <person name="Meng A."/>
            <person name="Brown T."/>
            <person name="Cohen L."/>
        </authorList>
    </citation>
    <scope>NUCLEOTIDE SEQUENCE</scope>
    <source>
        <strain evidence="2">ECT3854</strain>
    </source>
</reference>
<name>A0A7S1GQA1_CYCTE</name>
<feature type="compositionally biased region" description="Polar residues" evidence="1">
    <location>
        <begin position="1"/>
        <end position="14"/>
    </location>
</feature>
<proteinExistence type="predicted"/>
<accession>A0A7S1GQA1</accession>
<feature type="compositionally biased region" description="Basic and acidic residues" evidence="1">
    <location>
        <begin position="219"/>
        <end position="236"/>
    </location>
</feature>
<evidence type="ECO:0000256" key="1">
    <source>
        <dbReference type="SAM" id="MobiDB-lite"/>
    </source>
</evidence>
<dbReference type="AlphaFoldDB" id="A0A7S1GQA1"/>
<sequence>MTEQSNIQNSSCPVDQNRMPSDRRGKRRGRVQFCDIVAVRSIRHIDDMDDDIKRQLYCSSFELQKCRNNASKVAQHVYDKDQKDNSPQGYSFTMWQTYKSCVRAADANDDDTCNLPTTSMISNMERWVKKGGTRRGLEKWSIPALNDERQENKRRAISLVVKMQSKVIGDIDLREQPEVYASVYEKLSRSAKIYARLIAEADAKAAKEQRGTTTTTTKNTEEKETKQKREELGSEVKKIMEQSRITTICQNRRVDSPSMIGSSIVQRLLVH</sequence>
<organism evidence="2">
    <name type="scientific">Cyclophora tenuis</name>
    <name type="common">Marine diatom</name>
    <dbReference type="NCBI Taxonomy" id="216820"/>
    <lineage>
        <taxon>Eukaryota</taxon>
        <taxon>Sar</taxon>
        <taxon>Stramenopiles</taxon>
        <taxon>Ochrophyta</taxon>
        <taxon>Bacillariophyta</taxon>
        <taxon>Fragilariophyceae</taxon>
        <taxon>Fragilariophycidae</taxon>
        <taxon>Cyclophorales</taxon>
        <taxon>Cyclophoraceae</taxon>
        <taxon>Cyclophora</taxon>
    </lineage>
</organism>
<gene>
    <name evidence="2" type="ORF">CTEN0397_LOCUS12604</name>
</gene>
<feature type="region of interest" description="Disordered" evidence="1">
    <location>
        <begin position="205"/>
        <end position="236"/>
    </location>
</feature>
<feature type="region of interest" description="Disordered" evidence="1">
    <location>
        <begin position="1"/>
        <end position="26"/>
    </location>
</feature>
<protein>
    <submittedName>
        <fullName evidence="2">Uncharacterized protein</fullName>
    </submittedName>
</protein>